<dbReference type="PANTHER" id="PTHR42718:SF46">
    <property type="entry name" value="BLR6921 PROTEIN"/>
    <property type="match status" value="1"/>
</dbReference>
<dbReference type="Gene3D" id="1.20.1720.10">
    <property type="entry name" value="Multidrug resistance protein D"/>
    <property type="match status" value="1"/>
</dbReference>
<dbReference type="GO" id="GO:0022857">
    <property type="term" value="F:transmembrane transporter activity"/>
    <property type="evidence" value="ECO:0007669"/>
    <property type="project" value="InterPro"/>
</dbReference>
<feature type="transmembrane region" description="Helical" evidence="8">
    <location>
        <begin position="169"/>
        <end position="190"/>
    </location>
</feature>
<organism evidence="10 11">
    <name type="scientific">Paraburkholderia steynii</name>
    <dbReference type="NCBI Taxonomy" id="1245441"/>
    <lineage>
        <taxon>Bacteria</taxon>
        <taxon>Pseudomonadati</taxon>
        <taxon>Pseudomonadota</taxon>
        <taxon>Betaproteobacteria</taxon>
        <taxon>Burkholderiales</taxon>
        <taxon>Burkholderiaceae</taxon>
        <taxon>Paraburkholderia</taxon>
    </lineage>
</organism>
<reference evidence="10" key="1">
    <citation type="submission" date="2016-10" db="EMBL/GenBank/DDBJ databases">
        <authorList>
            <person name="Varghese N."/>
            <person name="Submissions S."/>
        </authorList>
    </citation>
    <scope>NUCLEOTIDE SEQUENCE [LARGE SCALE GENOMIC DNA]</scope>
    <source>
        <strain evidence="10">YR281</strain>
    </source>
</reference>
<evidence type="ECO:0000259" key="9">
    <source>
        <dbReference type="PROSITE" id="PS50850"/>
    </source>
</evidence>
<keyword evidence="4 8" id="KW-0812">Transmembrane</keyword>
<keyword evidence="3" id="KW-1003">Cell membrane</keyword>
<feature type="transmembrane region" description="Helical" evidence="8">
    <location>
        <begin position="366"/>
        <end position="386"/>
    </location>
</feature>
<evidence type="ECO:0000313" key="11">
    <source>
        <dbReference type="Proteomes" id="UP000198900"/>
    </source>
</evidence>
<accession>A0A7Z7BB34</accession>
<dbReference type="SUPFAM" id="SSF103473">
    <property type="entry name" value="MFS general substrate transporter"/>
    <property type="match status" value="1"/>
</dbReference>
<feature type="transmembrane region" description="Helical" evidence="8">
    <location>
        <begin position="290"/>
        <end position="308"/>
    </location>
</feature>
<evidence type="ECO:0000256" key="8">
    <source>
        <dbReference type="SAM" id="Phobius"/>
    </source>
</evidence>
<comment type="subcellular location">
    <subcellularLocation>
        <location evidence="1">Cell membrane</location>
        <topology evidence="1">Multi-pass membrane protein</topology>
    </subcellularLocation>
</comment>
<dbReference type="Gene3D" id="1.20.1250.20">
    <property type="entry name" value="MFS general substrate transporter like domains"/>
    <property type="match status" value="1"/>
</dbReference>
<feature type="domain" description="Major facilitator superfamily (MFS) profile" evidence="9">
    <location>
        <begin position="78"/>
        <end position="513"/>
    </location>
</feature>
<dbReference type="CDD" id="cd17321">
    <property type="entry name" value="MFS_MMR_MDR_like"/>
    <property type="match status" value="1"/>
</dbReference>
<evidence type="ECO:0000256" key="1">
    <source>
        <dbReference type="ARBA" id="ARBA00004651"/>
    </source>
</evidence>
<proteinExistence type="predicted"/>
<feature type="transmembrane region" description="Helical" evidence="8">
    <location>
        <begin position="461"/>
        <end position="482"/>
    </location>
</feature>
<evidence type="ECO:0000256" key="6">
    <source>
        <dbReference type="ARBA" id="ARBA00023136"/>
    </source>
</evidence>
<feature type="transmembrane region" description="Helical" evidence="8">
    <location>
        <begin position="264"/>
        <end position="284"/>
    </location>
</feature>
<dbReference type="InterPro" id="IPR011701">
    <property type="entry name" value="MFS"/>
</dbReference>
<dbReference type="InterPro" id="IPR036259">
    <property type="entry name" value="MFS_trans_sf"/>
</dbReference>
<keyword evidence="5 8" id="KW-1133">Transmembrane helix</keyword>
<feature type="transmembrane region" description="Helical" evidence="8">
    <location>
        <begin position="488"/>
        <end position="507"/>
    </location>
</feature>
<dbReference type="Pfam" id="PF07690">
    <property type="entry name" value="MFS_1"/>
    <property type="match status" value="1"/>
</dbReference>
<gene>
    <name evidence="10" type="ORF">SAMN04487926_11184</name>
</gene>
<dbReference type="FunFam" id="1.20.1720.10:FF:000011">
    <property type="entry name" value="Transporter, major facilitator family"/>
    <property type="match status" value="1"/>
</dbReference>
<dbReference type="PROSITE" id="PS50850">
    <property type="entry name" value="MFS"/>
    <property type="match status" value="1"/>
</dbReference>
<evidence type="ECO:0000256" key="3">
    <source>
        <dbReference type="ARBA" id="ARBA00022475"/>
    </source>
</evidence>
<dbReference type="FunFam" id="1.20.1250.20:FF:000168">
    <property type="entry name" value="Transporter, major facilitator family"/>
    <property type="match status" value="1"/>
</dbReference>
<dbReference type="InterPro" id="IPR020846">
    <property type="entry name" value="MFS_dom"/>
</dbReference>
<dbReference type="GO" id="GO:0005886">
    <property type="term" value="C:plasma membrane"/>
    <property type="evidence" value="ECO:0007669"/>
    <property type="project" value="UniProtKB-SubCell"/>
</dbReference>
<feature type="transmembrane region" description="Helical" evidence="8">
    <location>
        <begin position="76"/>
        <end position="99"/>
    </location>
</feature>
<feature type="transmembrane region" description="Helical" evidence="8">
    <location>
        <begin position="393"/>
        <end position="416"/>
    </location>
</feature>
<keyword evidence="2" id="KW-0813">Transport</keyword>
<evidence type="ECO:0000256" key="4">
    <source>
        <dbReference type="ARBA" id="ARBA00022692"/>
    </source>
</evidence>
<evidence type="ECO:0000256" key="7">
    <source>
        <dbReference type="SAM" id="MobiDB-lite"/>
    </source>
</evidence>
<feature type="transmembrane region" description="Helical" evidence="8">
    <location>
        <begin position="422"/>
        <end position="440"/>
    </location>
</feature>
<feature type="transmembrane region" description="Helical" evidence="8">
    <location>
        <begin position="144"/>
        <end position="163"/>
    </location>
</feature>
<feature type="transmembrane region" description="Helical" evidence="8">
    <location>
        <begin position="328"/>
        <end position="354"/>
    </location>
</feature>
<evidence type="ECO:0000256" key="2">
    <source>
        <dbReference type="ARBA" id="ARBA00022448"/>
    </source>
</evidence>
<name>A0A7Z7BB34_9BURK</name>
<feature type="transmembrane region" description="Helical" evidence="8">
    <location>
        <begin position="202"/>
        <end position="226"/>
    </location>
</feature>
<feature type="region of interest" description="Disordered" evidence="7">
    <location>
        <begin position="37"/>
        <end position="64"/>
    </location>
</feature>
<keyword evidence="6 8" id="KW-0472">Membrane</keyword>
<dbReference type="Proteomes" id="UP000198900">
    <property type="component" value="Unassembled WGS sequence"/>
</dbReference>
<dbReference type="AlphaFoldDB" id="A0A7Z7BB34"/>
<dbReference type="EMBL" id="FNDI01000011">
    <property type="protein sequence ID" value="SDI04003.1"/>
    <property type="molecule type" value="Genomic_DNA"/>
</dbReference>
<feature type="transmembrane region" description="Helical" evidence="8">
    <location>
        <begin position="232"/>
        <end position="252"/>
    </location>
</feature>
<dbReference type="PANTHER" id="PTHR42718">
    <property type="entry name" value="MAJOR FACILITATOR SUPERFAMILY MULTIDRUG TRANSPORTER MFSC"/>
    <property type="match status" value="1"/>
</dbReference>
<sequence length="517" mass="53572">MPARIGCPLSRPLSQEAQSWTRLPAGIDRLAAHHNNTMQASSSTDNRHPPGASNPAAPSPAAAPEPELGLPIPQRYWAILVVALGITLAVLDSAIANVALPTIARNLRASAASSIWVVNAYQLSVTISLLPLSSLGDRIGYRRVYMGGLVLFTIASLGCALATSLPTLALARVIQGFGAAGIMSVNTALVRMIYPPTQLGRGVAINAMVVAVSSAVGPTVASAVLAVAAWPWLFAINVPIGIAAIAVGWRALPRNEGHPSPYDYPGAVMNAFVFGLLIFAVDGFGHGERYGFVAAELIAAIVIGYFFVRRQLTQSAPLLPVDLLRIPIFALSVGTSVCSFCAQMLAFVSLPFLLQNNLGLSQVETGLLMTPWPLVIVGAAPLSGVLSDRISAGWLGGLGLATLALGLLLLATLGPHPTAFDIVWRMALCGAGFGIFQSPNNRTMLSAAPRHRSGGASGMLGTARLTGQTLGSALVALIFGIAPQHGPVLTLYVAACFAGAGALVSTMRVRHSAPTAA</sequence>
<keyword evidence="11" id="KW-1185">Reference proteome</keyword>
<evidence type="ECO:0000256" key="5">
    <source>
        <dbReference type="ARBA" id="ARBA00022989"/>
    </source>
</evidence>
<comment type="caution">
    <text evidence="10">The sequence shown here is derived from an EMBL/GenBank/DDBJ whole genome shotgun (WGS) entry which is preliminary data.</text>
</comment>
<evidence type="ECO:0000313" key="10">
    <source>
        <dbReference type="EMBL" id="SDI04003.1"/>
    </source>
</evidence>
<protein>
    <submittedName>
        <fullName evidence="10">MFS transporter, DHA2 family, multidrug resistance protein</fullName>
    </submittedName>
</protein>